<sequence>MASRLCLIQPLKLTRVISCCIIRNSFSALSTSGNHSSRDFSRCIQYGIRSNPSIVSSPKISEPLEEKEHSFLPHTESKAEVLDDHLIEHEANGLSMQGTLRILLLLHATQDDTESVLNLLNKAKINHVKPSVETMARILVAYIRNKNVDAAINMYTSIQVAHPSYTLDCNKVLDLSTTCDYKLTKQLLDTLLSAGLVRPENYIVVPLLQCKLNSGDEQSDTANGLLEQMFSLIVHQYGSLQAQHDLMFACLETGCPDVARNVLQNLDEEVDVHQLTKMCKLYSKMEREDALLHLLSASRGNSVINRQIIFCSLLDIYNAQNDGKKGLSLWTLMQEENVSPSDPFLSSLATLLRTNNIMIPFKVQ</sequence>
<dbReference type="Proteomes" id="UP000747542">
    <property type="component" value="Unassembled WGS sequence"/>
</dbReference>
<dbReference type="GO" id="GO:0005634">
    <property type="term" value="C:nucleus"/>
    <property type="evidence" value="ECO:0007669"/>
    <property type="project" value="TreeGrafter"/>
</dbReference>
<dbReference type="PANTHER" id="PTHR46669">
    <property type="entry name" value="LEUCINE-RICH PPR MOTIF-CONTAINING PROTEIN, MITOCHONDRIAL"/>
    <property type="match status" value="1"/>
</dbReference>
<dbReference type="AlphaFoldDB" id="A0A8J5N5X0"/>
<dbReference type="GO" id="GO:0005739">
    <property type="term" value="C:mitochondrion"/>
    <property type="evidence" value="ECO:0007669"/>
    <property type="project" value="TreeGrafter"/>
</dbReference>
<protein>
    <submittedName>
        <fullName evidence="1">Leucine-rich PPR motif-containing protein-like 2</fullName>
    </submittedName>
</protein>
<comment type="caution">
    <text evidence="1">The sequence shown here is derived from an EMBL/GenBank/DDBJ whole genome shotgun (WGS) entry which is preliminary data.</text>
</comment>
<evidence type="ECO:0000313" key="1">
    <source>
        <dbReference type="EMBL" id="KAG7174050.1"/>
    </source>
</evidence>
<reference evidence="1" key="1">
    <citation type="journal article" date="2021" name="Sci. Adv.">
        <title>The American lobster genome reveals insights on longevity, neural, and immune adaptations.</title>
        <authorList>
            <person name="Polinski J.M."/>
            <person name="Zimin A.V."/>
            <person name="Clark K.F."/>
            <person name="Kohn A.B."/>
            <person name="Sadowski N."/>
            <person name="Timp W."/>
            <person name="Ptitsyn A."/>
            <person name="Khanna P."/>
            <person name="Romanova D.Y."/>
            <person name="Williams P."/>
            <person name="Greenwood S.J."/>
            <person name="Moroz L.L."/>
            <person name="Walt D.R."/>
            <person name="Bodnar A.G."/>
        </authorList>
    </citation>
    <scope>NUCLEOTIDE SEQUENCE</scope>
    <source>
        <strain evidence="1">GMGI-L3</strain>
    </source>
</reference>
<keyword evidence="2" id="KW-1185">Reference proteome</keyword>
<dbReference type="EMBL" id="JAHLQT010007950">
    <property type="protein sequence ID" value="KAG7174050.1"/>
    <property type="molecule type" value="Genomic_DNA"/>
</dbReference>
<gene>
    <name evidence="1" type="primary">Lrpprc-L2</name>
    <name evidence="1" type="ORF">Hamer_G017768</name>
</gene>
<dbReference type="InterPro" id="IPR011990">
    <property type="entry name" value="TPR-like_helical_dom_sf"/>
</dbReference>
<dbReference type="InterPro" id="IPR033490">
    <property type="entry name" value="LRP130"/>
</dbReference>
<proteinExistence type="predicted"/>
<evidence type="ECO:0000313" key="2">
    <source>
        <dbReference type="Proteomes" id="UP000747542"/>
    </source>
</evidence>
<dbReference type="Gene3D" id="1.25.40.10">
    <property type="entry name" value="Tetratricopeptide repeat domain"/>
    <property type="match status" value="1"/>
</dbReference>
<name>A0A8J5N5X0_HOMAM</name>
<dbReference type="GO" id="GO:0070129">
    <property type="term" value="P:regulation of mitochondrial translation"/>
    <property type="evidence" value="ECO:0007669"/>
    <property type="project" value="TreeGrafter"/>
</dbReference>
<dbReference type="PANTHER" id="PTHR46669:SF1">
    <property type="entry name" value="LEUCINE-RICH PPR MOTIF-CONTAINING PROTEIN, MITOCHONDRIAL"/>
    <property type="match status" value="1"/>
</dbReference>
<dbReference type="GO" id="GO:0003730">
    <property type="term" value="F:mRNA 3'-UTR binding"/>
    <property type="evidence" value="ECO:0007669"/>
    <property type="project" value="TreeGrafter"/>
</dbReference>
<accession>A0A8J5N5X0</accession>
<organism evidence="1 2">
    <name type="scientific">Homarus americanus</name>
    <name type="common">American lobster</name>
    <dbReference type="NCBI Taxonomy" id="6706"/>
    <lineage>
        <taxon>Eukaryota</taxon>
        <taxon>Metazoa</taxon>
        <taxon>Ecdysozoa</taxon>
        <taxon>Arthropoda</taxon>
        <taxon>Crustacea</taxon>
        <taxon>Multicrustacea</taxon>
        <taxon>Malacostraca</taxon>
        <taxon>Eumalacostraca</taxon>
        <taxon>Eucarida</taxon>
        <taxon>Decapoda</taxon>
        <taxon>Pleocyemata</taxon>
        <taxon>Astacidea</taxon>
        <taxon>Nephropoidea</taxon>
        <taxon>Nephropidae</taxon>
        <taxon>Homarus</taxon>
    </lineage>
</organism>